<dbReference type="PANTHER" id="PTHR30511:SF0">
    <property type="entry name" value="ALANINE RACEMASE, CATABOLIC-RELATED"/>
    <property type="match status" value="1"/>
</dbReference>
<evidence type="ECO:0000256" key="1">
    <source>
        <dbReference type="ARBA" id="ARBA00001933"/>
    </source>
</evidence>
<dbReference type="InterPro" id="IPR011079">
    <property type="entry name" value="Ala_racemase_C"/>
</dbReference>
<dbReference type="Pfam" id="PF01168">
    <property type="entry name" value="Ala_racemase_N"/>
    <property type="match status" value="1"/>
</dbReference>
<dbReference type="Gene3D" id="2.40.37.10">
    <property type="entry name" value="Lyase, Ornithine Decarboxylase, Chain A, domain 1"/>
    <property type="match status" value="2"/>
</dbReference>
<dbReference type="Pfam" id="PF00842">
    <property type="entry name" value="Ala_racemase_C"/>
    <property type="match status" value="1"/>
</dbReference>
<dbReference type="CDD" id="cd00430">
    <property type="entry name" value="PLPDE_III_AR"/>
    <property type="match status" value="1"/>
</dbReference>
<dbReference type="EC" id="5.1.1.1" evidence="4"/>
<keyword evidence="3 4" id="KW-0413">Isomerase</keyword>
<feature type="active site" description="Proton acceptor; specific for L-alanine" evidence="4">
    <location>
        <position position="261"/>
    </location>
</feature>
<evidence type="ECO:0000256" key="3">
    <source>
        <dbReference type="ARBA" id="ARBA00023235"/>
    </source>
</evidence>
<evidence type="ECO:0000256" key="4">
    <source>
        <dbReference type="HAMAP-Rule" id="MF_01201"/>
    </source>
</evidence>
<feature type="active site" description="Proton acceptor; specific for D-alanine" evidence="4">
    <location>
        <position position="36"/>
    </location>
</feature>
<comment type="caution">
    <text evidence="6">The sequence shown here is derived from an EMBL/GenBank/DDBJ whole genome shotgun (WGS) entry which is preliminary data.</text>
</comment>
<evidence type="ECO:0000313" key="6">
    <source>
        <dbReference type="EMBL" id="MFD1675663.1"/>
    </source>
</evidence>
<dbReference type="PRINTS" id="PR00992">
    <property type="entry name" value="ALARACEMASE"/>
</dbReference>
<keyword evidence="7" id="KW-1185">Reference proteome</keyword>
<feature type="binding site" evidence="4">
    <location>
        <position position="131"/>
    </location>
    <ligand>
        <name>substrate</name>
    </ligand>
</feature>
<feature type="modified residue" description="N6-(pyridoxal phosphate)lysine" evidence="4">
    <location>
        <position position="36"/>
    </location>
</feature>
<reference evidence="7" key="1">
    <citation type="journal article" date="2019" name="Int. J. Syst. Evol. Microbiol.">
        <title>The Global Catalogue of Microorganisms (GCM) 10K type strain sequencing project: providing services to taxonomists for standard genome sequencing and annotation.</title>
        <authorList>
            <consortium name="The Broad Institute Genomics Platform"/>
            <consortium name="The Broad Institute Genome Sequencing Center for Infectious Disease"/>
            <person name="Wu L."/>
            <person name="Ma J."/>
        </authorList>
    </citation>
    <scope>NUCLEOTIDE SEQUENCE [LARGE SCALE GENOMIC DNA]</scope>
    <source>
        <strain evidence="7">CGMCC 1.12286</strain>
    </source>
</reference>
<evidence type="ECO:0000313" key="7">
    <source>
        <dbReference type="Proteomes" id="UP001597079"/>
    </source>
</evidence>
<dbReference type="InterPro" id="IPR009006">
    <property type="entry name" value="Ala_racemase/Decarboxylase_C"/>
</dbReference>
<dbReference type="EMBL" id="JBHUCX010000035">
    <property type="protein sequence ID" value="MFD1675663.1"/>
    <property type="molecule type" value="Genomic_DNA"/>
</dbReference>
<dbReference type="InterPro" id="IPR029066">
    <property type="entry name" value="PLP-binding_barrel"/>
</dbReference>
<comment type="pathway">
    <text evidence="4">Amino-acid biosynthesis; D-alanine biosynthesis; D-alanine from L-alanine: step 1/1.</text>
</comment>
<dbReference type="SUPFAM" id="SSF50621">
    <property type="entry name" value="Alanine racemase C-terminal domain-like"/>
    <property type="match status" value="2"/>
</dbReference>
<accession>A0ABW4JJG6</accession>
<keyword evidence="2 4" id="KW-0663">Pyridoxal phosphate</keyword>
<dbReference type="Gene3D" id="3.20.20.10">
    <property type="entry name" value="Alanine racemase"/>
    <property type="match status" value="1"/>
</dbReference>
<organism evidence="6 7">
    <name type="scientific">Alicyclobacillus fodiniaquatilis</name>
    <dbReference type="NCBI Taxonomy" id="1661150"/>
    <lineage>
        <taxon>Bacteria</taxon>
        <taxon>Bacillati</taxon>
        <taxon>Bacillota</taxon>
        <taxon>Bacilli</taxon>
        <taxon>Bacillales</taxon>
        <taxon>Alicyclobacillaceae</taxon>
        <taxon>Alicyclobacillus</taxon>
    </lineage>
</organism>
<dbReference type="SMART" id="SM01005">
    <property type="entry name" value="Ala_racemase_C"/>
    <property type="match status" value="1"/>
</dbReference>
<dbReference type="Proteomes" id="UP001597079">
    <property type="component" value="Unassembled WGS sequence"/>
</dbReference>
<dbReference type="InterPro" id="IPR000821">
    <property type="entry name" value="Ala_racemase"/>
</dbReference>
<comment type="catalytic activity">
    <reaction evidence="4">
        <text>L-alanine = D-alanine</text>
        <dbReference type="Rhea" id="RHEA:20249"/>
        <dbReference type="ChEBI" id="CHEBI:57416"/>
        <dbReference type="ChEBI" id="CHEBI:57972"/>
        <dbReference type="EC" id="5.1.1.1"/>
    </reaction>
</comment>
<dbReference type="RefSeq" id="WP_377943549.1">
    <property type="nucleotide sequence ID" value="NZ_JBHUCX010000035.1"/>
</dbReference>
<dbReference type="SUPFAM" id="SSF51419">
    <property type="entry name" value="PLP-binding barrel"/>
    <property type="match status" value="1"/>
</dbReference>
<feature type="domain" description="Alanine racemase C-terminal" evidence="5">
    <location>
        <begin position="240"/>
        <end position="400"/>
    </location>
</feature>
<sequence length="401" mass="44624">MYRGTFSIIDLRALSHNLQVLKRRLAPDTRLLIAVKANAYGHGLEPVMNVVMQGPVAQVAVATLEEALAIRKAGYDIPILLFGALGPLELTIAARHQVEVSYIPTWDDYSILPQFYPPLKVHIPLDTGMNRIGFKSIESTKAFLDWVRSRSDVIWSGVYTHLACADASSDEHAQAQIRQFRAWLRELEQDGYQVPLAHAANSAGAWRDPAWHFDMVRVGISAYGYSPDDDVLAMPELRPVMHVYSSISRIETVNSGETISYGATYRADRRMRVATVQMGYADGYPRVLSNQGTMLVRGQKALVVGRVCMDQLMLDVSHIEDVQVGDFVTVFGADTPAALTPQAWGQTAAEQRERWLVDIFSQQQIGTQQLLPLNHLATLAGTISYELLCQISARVPKLYVQ</sequence>
<dbReference type="InterPro" id="IPR001608">
    <property type="entry name" value="Ala_racemase_N"/>
</dbReference>
<dbReference type="NCBIfam" id="TIGR00492">
    <property type="entry name" value="alr"/>
    <property type="match status" value="1"/>
</dbReference>
<name>A0ABW4JJG6_9BACL</name>
<dbReference type="GO" id="GO:0008784">
    <property type="term" value="F:alanine racemase activity"/>
    <property type="evidence" value="ECO:0007669"/>
    <property type="project" value="UniProtKB-EC"/>
</dbReference>
<dbReference type="InterPro" id="IPR020622">
    <property type="entry name" value="Ala_racemase_pyridoxalP-BS"/>
</dbReference>
<gene>
    <name evidence="6" type="primary">alr</name>
    <name evidence="6" type="ORF">ACFSB2_13260</name>
</gene>
<protein>
    <recommendedName>
        <fullName evidence="4">Alanine racemase</fullName>
        <ecNumber evidence="4">5.1.1.1</ecNumber>
    </recommendedName>
</protein>
<dbReference type="PROSITE" id="PS00395">
    <property type="entry name" value="ALANINE_RACEMASE"/>
    <property type="match status" value="1"/>
</dbReference>
<comment type="similarity">
    <text evidence="4">Belongs to the alanine racemase family.</text>
</comment>
<comment type="cofactor">
    <cofactor evidence="1 4">
        <name>pyridoxal 5'-phosphate</name>
        <dbReference type="ChEBI" id="CHEBI:597326"/>
    </cofactor>
</comment>
<dbReference type="HAMAP" id="MF_01201">
    <property type="entry name" value="Ala_racemase"/>
    <property type="match status" value="1"/>
</dbReference>
<proteinExistence type="inferred from homology"/>
<evidence type="ECO:0000256" key="2">
    <source>
        <dbReference type="ARBA" id="ARBA00022898"/>
    </source>
</evidence>
<evidence type="ECO:0000259" key="5">
    <source>
        <dbReference type="SMART" id="SM01005"/>
    </source>
</evidence>
<feature type="binding site" evidence="4">
    <location>
        <position position="309"/>
    </location>
    <ligand>
        <name>substrate</name>
    </ligand>
</feature>
<dbReference type="PANTHER" id="PTHR30511">
    <property type="entry name" value="ALANINE RACEMASE"/>
    <property type="match status" value="1"/>
</dbReference>
<comment type="function">
    <text evidence="4">Catalyzes the interconversion of L-alanine and D-alanine. May also act on other amino acids.</text>
</comment>